<keyword evidence="1" id="KW-0812">Transmembrane</keyword>
<reference evidence="3 4" key="1">
    <citation type="journal article" date="2019" name="Int. J. Syst. Evol. Microbiol.">
        <title>The Global Catalogue of Microorganisms (GCM) 10K type strain sequencing project: providing services to taxonomists for standard genome sequencing and annotation.</title>
        <authorList>
            <consortium name="The Broad Institute Genomics Platform"/>
            <consortium name="The Broad Institute Genome Sequencing Center for Infectious Disease"/>
            <person name="Wu L."/>
            <person name="Ma J."/>
        </authorList>
    </citation>
    <scope>NUCLEOTIDE SEQUENCE [LARGE SCALE GENOMIC DNA]</scope>
    <source>
        <strain evidence="3 4">JCM 16009</strain>
    </source>
</reference>
<dbReference type="EMBL" id="BAAAQK010000006">
    <property type="protein sequence ID" value="GAA1847764.1"/>
    <property type="molecule type" value="Genomic_DNA"/>
</dbReference>
<keyword evidence="1" id="KW-0472">Membrane</keyword>
<dbReference type="InterPro" id="IPR003675">
    <property type="entry name" value="Rce1/LyrA-like_dom"/>
</dbReference>
<dbReference type="RefSeq" id="WP_344416658.1">
    <property type="nucleotide sequence ID" value="NZ_BAAAQK010000006.1"/>
</dbReference>
<accession>A0ABN2N2V3</accession>
<sequence>MDAHEHAAPPPAPADDRLGRLVERRDGADFPFYDGTPVGLSAGRWTTVCVACLVAFLVLSFVPAPNDLLALVPRILFTGIMLGALGWATGPCWRAIFRRVGIRDVGLMVLFAALNYVVTVLVALLVSSLFTTSANSAVGAPTGGVAGTVARYLGTAIQLLGEELLTVLPLLALLHVLTVRAGLSRRTAILLSWLVTAVWFGLLHLPTYDGNLAQALLVIGVARLVLTLAYLRTKNLWVSTGAHILNDWTLLTIGTGTAALLV</sequence>
<dbReference type="Pfam" id="PF02517">
    <property type="entry name" value="Rce1-like"/>
    <property type="match status" value="1"/>
</dbReference>
<organism evidence="3 4">
    <name type="scientific">Pseudonocardia ailaonensis</name>
    <dbReference type="NCBI Taxonomy" id="367279"/>
    <lineage>
        <taxon>Bacteria</taxon>
        <taxon>Bacillati</taxon>
        <taxon>Actinomycetota</taxon>
        <taxon>Actinomycetes</taxon>
        <taxon>Pseudonocardiales</taxon>
        <taxon>Pseudonocardiaceae</taxon>
        <taxon>Pseudonocardia</taxon>
    </lineage>
</organism>
<feature type="domain" description="CAAX prenyl protease 2/Lysostaphin resistance protein A-like" evidence="2">
    <location>
        <begin position="156"/>
        <end position="248"/>
    </location>
</feature>
<evidence type="ECO:0000313" key="4">
    <source>
        <dbReference type="Proteomes" id="UP001500449"/>
    </source>
</evidence>
<keyword evidence="3" id="KW-0482">Metalloprotease</keyword>
<gene>
    <name evidence="3" type="ORF">GCM10009836_29250</name>
</gene>
<protein>
    <submittedName>
        <fullName evidence="3">CPBP family intramembrane metalloprotease</fullName>
    </submittedName>
</protein>
<comment type="caution">
    <text evidence="3">The sequence shown here is derived from an EMBL/GenBank/DDBJ whole genome shotgun (WGS) entry which is preliminary data.</text>
</comment>
<evidence type="ECO:0000256" key="1">
    <source>
        <dbReference type="SAM" id="Phobius"/>
    </source>
</evidence>
<keyword evidence="3" id="KW-0378">Hydrolase</keyword>
<proteinExistence type="predicted"/>
<name>A0ABN2N2V3_9PSEU</name>
<feature type="transmembrane region" description="Helical" evidence="1">
    <location>
        <begin position="212"/>
        <end position="231"/>
    </location>
</feature>
<feature type="transmembrane region" description="Helical" evidence="1">
    <location>
        <begin position="105"/>
        <end position="130"/>
    </location>
</feature>
<evidence type="ECO:0000313" key="3">
    <source>
        <dbReference type="EMBL" id="GAA1847764.1"/>
    </source>
</evidence>
<feature type="transmembrane region" description="Helical" evidence="1">
    <location>
        <begin position="45"/>
        <end position="63"/>
    </location>
</feature>
<feature type="transmembrane region" description="Helical" evidence="1">
    <location>
        <begin position="75"/>
        <end position="93"/>
    </location>
</feature>
<keyword evidence="1" id="KW-1133">Transmembrane helix</keyword>
<keyword evidence="3" id="KW-0645">Protease</keyword>
<dbReference type="Proteomes" id="UP001500449">
    <property type="component" value="Unassembled WGS sequence"/>
</dbReference>
<keyword evidence="4" id="KW-1185">Reference proteome</keyword>
<evidence type="ECO:0000259" key="2">
    <source>
        <dbReference type="Pfam" id="PF02517"/>
    </source>
</evidence>
<feature type="transmembrane region" description="Helical" evidence="1">
    <location>
        <begin position="188"/>
        <end position="206"/>
    </location>
</feature>
<dbReference type="GO" id="GO:0008237">
    <property type="term" value="F:metallopeptidase activity"/>
    <property type="evidence" value="ECO:0007669"/>
    <property type="project" value="UniProtKB-KW"/>
</dbReference>